<reference evidence="2" key="1">
    <citation type="submission" date="2013-09" db="EMBL/GenBank/DDBJ databases">
        <title>Complete nucleotide sequence of Streptomyces linear plasmid pFRL3.</title>
        <authorList>
            <person name="Chen Z."/>
            <person name="Fang P."/>
            <person name="Qin Z."/>
        </authorList>
    </citation>
    <scope>NUCLEOTIDE SEQUENCE</scope>
    <source>
        <plasmid evidence="2">pFRL3</plasmid>
    </source>
</reference>
<gene>
    <name evidence="2" type="ORF">pFRL3_376c</name>
</gene>
<feature type="region of interest" description="Disordered" evidence="1">
    <location>
        <begin position="42"/>
        <end position="62"/>
    </location>
</feature>
<dbReference type="AlphaFoldDB" id="V9Z4U7"/>
<sequence length="102" mass="10859">MLGGQPMAASWNEVDHGSGYLSCQPYGVDGRDVAVGLADDKVDPHSSQCLQPGGDVVRHQGPVPAGREVDRRLRVGPWPHKVAYALGWPGSTQTQFGHCVPS</sequence>
<protein>
    <submittedName>
        <fullName evidence="2">Uncharacterized protein</fullName>
    </submittedName>
</protein>
<organism evidence="2">
    <name type="scientific">Streptomyces sp. FR1</name>
    <dbReference type="NCBI Taxonomy" id="349971"/>
    <lineage>
        <taxon>Bacteria</taxon>
        <taxon>Bacillati</taxon>
        <taxon>Actinomycetota</taxon>
        <taxon>Actinomycetes</taxon>
        <taxon>Kitasatosporales</taxon>
        <taxon>Streptomycetaceae</taxon>
        <taxon>Streptomyces</taxon>
    </lineage>
</organism>
<proteinExistence type="predicted"/>
<evidence type="ECO:0000256" key="1">
    <source>
        <dbReference type="SAM" id="MobiDB-lite"/>
    </source>
</evidence>
<geneLocation type="plasmid" evidence="2">
    <name>pFRL3</name>
</geneLocation>
<keyword evidence="2" id="KW-0614">Plasmid</keyword>
<evidence type="ECO:0000313" key="2">
    <source>
        <dbReference type="EMBL" id="AHE39153.1"/>
    </source>
</evidence>
<dbReference type="EMBL" id="KF602048">
    <property type="protein sequence ID" value="AHE39153.1"/>
    <property type="molecule type" value="Genomic_DNA"/>
</dbReference>
<accession>V9Z4U7</accession>
<name>V9Z4U7_9ACTN</name>